<comment type="similarity">
    <text evidence="1">Belongs to the TCP11 family.</text>
</comment>
<dbReference type="AlphaFoldDB" id="A0A811SQ50"/>
<evidence type="ECO:0000313" key="3">
    <source>
        <dbReference type="EMBL" id="CAD6342672.1"/>
    </source>
</evidence>
<evidence type="ECO:0000256" key="1">
    <source>
        <dbReference type="ARBA" id="ARBA00010954"/>
    </source>
</evidence>
<comment type="caution">
    <text evidence="3">The sequence shown here is derived from an EMBL/GenBank/DDBJ whole genome shotgun (WGS) entry which is preliminary data.</text>
</comment>
<dbReference type="PANTHER" id="PTHR12832">
    <property type="entry name" value="TESTIS-SPECIFIC PROTEIN PBS13 T-COMPLEX 11"/>
    <property type="match status" value="1"/>
</dbReference>
<dbReference type="Pfam" id="PF05794">
    <property type="entry name" value="Tcp11"/>
    <property type="match status" value="1"/>
</dbReference>
<feature type="region of interest" description="Disordered" evidence="2">
    <location>
        <begin position="1"/>
        <end position="31"/>
    </location>
</feature>
<dbReference type="Gene3D" id="3.40.50.150">
    <property type="entry name" value="Vaccinia Virus protein VP39"/>
    <property type="match status" value="1"/>
</dbReference>
<dbReference type="PANTHER" id="PTHR12832:SF11">
    <property type="entry name" value="LD23868P"/>
    <property type="match status" value="1"/>
</dbReference>
<accession>A0A811SQ50</accession>
<proteinExistence type="inferred from homology"/>
<evidence type="ECO:0000313" key="4">
    <source>
        <dbReference type="Proteomes" id="UP000604825"/>
    </source>
</evidence>
<dbReference type="GO" id="GO:0007165">
    <property type="term" value="P:signal transduction"/>
    <property type="evidence" value="ECO:0007669"/>
    <property type="project" value="TreeGrafter"/>
</dbReference>
<dbReference type="Proteomes" id="UP000604825">
    <property type="component" value="Unassembled WGS sequence"/>
</dbReference>
<protein>
    <submittedName>
        <fullName evidence="3">Uncharacterized protein</fullName>
    </submittedName>
</protein>
<dbReference type="OrthoDB" id="276323at2759"/>
<evidence type="ECO:0000256" key="2">
    <source>
        <dbReference type="SAM" id="MobiDB-lite"/>
    </source>
</evidence>
<dbReference type="InterPro" id="IPR008862">
    <property type="entry name" value="Tcp11"/>
</dbReference>
<reference evidence="3" key="1">
    <citation type="submission" date="2020-10" db="EMBL/GenBank/DDBJ databases">
        <authorList>
            <person name="Han B."/>
            <person name="Lu T."/>
            <person name="Zhao Q."/>
            <person name="Huang X."/>
            <person name="Zhao Y."/>
        </authorList>
    </citation>
    <scope>NUCLEOTIDE SEQUENCE</scope>
</reference>
<dbReference type="EMBL" id="CAJGYO010000571">
    <property type="protein sequence ID" value="CAD6342672.1"/>
    <property type="molecule type" value="Genomic_DNA"/>
</dbReference>
<name>A0A811SQ50_9POAL</name>
<organism evidence="3 4">
    <name type="scientific">Miscanthus lutarioriparius</name>
    <dbReference type="NCBI Taxonomy" id="422564"/>
    <lineage>
        <taxon>Eukaryota</taxon>
        <taxon>Viridiplantae</taxon>
        <taxon>Streptophyta</taxon>
        <taxon>Embryophyta</taxon>
        <taxon>Tracheophyta</taxon>
        <taxon>Spermatophyta</taxon>
        <taxon>Magnoliopsida</taxon>
        <taxon>Liliopsida</taxon>
        <taxon>Poales</taxon>
        <taxon>Poaceae</taxon>
        <taxon>PACMAD clade</taxon>
        <taxon>Panicoideae</taxon>
        <taxon>Andropogonodae</taxon>
        <taxon>Andropogoneae</taxon>
        <taxon>Saccharinae</taxon>
        <taxon>Miscanthus</taxon>
    </lineage>
</organism>
<sequence>MDHGDPASKGARARWPWPAGSRHPGMAGPNRPCDWSRPPVLGVGCCTTGAARRAQHRAVMQPPARAWGSRAAVPPICLGFPRWRWSCSLFPTMASLLLDIGCGSGLSGETLMEHGHHWIVYDISKSMLAPTPRAPASSSAVRVGSNSSAARVVSMDDSQLLLEEIPPSSFPQASVSSSPTKQPTENEQMVNEMLHEDASAFAGRSDSASTAEEFQKKVRKTMEKAFWDMVTNSMRGERPDYSQLINLVKEVRDSLHDLAPKEWKEKILENIDLEILSQVLGSGSQAALYLGQILPLILEFDIGGEFCPYLCSFNKCLVLR</sequence>
<dbReference type="InterPro" id="IPR029063">
    <property type="entry name" value="SAM-dependent_MTases_sf"/>
</dbReference>
<dbReference type="SUPFAM" id="SSF53335">
    <property type="entry name" value="S-adenosyl-L-methionine-dependent methyltransferases"/>
    <property type="match status" value="1"/>
</dbReference>
<gene>
    <name evidence="3" type="ORF">NCGR_LOCUS66770</name>
</gene>
<keyword evidence="4" id="KW-1185">Reference proteome</keyword>